<name>A0A2N5RYZ0_9BASI</name>
<organism evidence="2 6">
    <name type="scientific">Puccinia coronata f. sp. avenae</name>
    <dbReference type="NCBI Taxonomy" id="200324"/>
    <lineage>
        <taxon>Eukaryota</taxon>
        <taxon>Fungi</taxon>
        <taxon>Dikarya</taxon>
        <taxon>Basidiomycota</taxon>
        <taxon>Pucciniomycotina</taxon>
        <taxon>Pucciniomycetes</taxon>
        <taxon>Pucciniales</taxon>
        <taxon>Pucciniaceae</taxon>
        <taxon>Puccinia</taxon>
    </lineage>
</organism>
<feature type="compositionally biased region" description="Polar residues" evidence="1">
    <location>
        <begin position="36"/>
        <end position="49"/>
    </location>
</feature>
<dbReference type="EMBL" id="PGCJ01000039">
    <property type="protein sequence ID" value="PLW54889.1"/>
    <property type="molecule type" value="Genomic_DNA"/>
</dbReference>
<accession>A0A2N5RYZ0</accession>
<feature type="compositionally biased region" description="Polar residues" evidence="1">
    <location>
        <begin position="176"/>
        <end position="192"/>
    </location>
</feature>
<dbReference type="OrthoDB" id="2501867at2759"/>
<evidence type="ECO:0000313" key="6">
    <source>
        <dbReference type="Proteomes" id="UP000235392"/>
    </source>
</evidence>
<evidence type="ECO:0000313" key="5">
    <source>
        <dbReference type="Proteomes" id="UP000235388"/>
    </source>
</evidence>
<feature type="compositionally biased region" description="Low complexity" evidence="1">
    <location>
        <begin position="154"/>
        <end position="175"/>
    </location>
</feature>
<dbReference type="AlphaFoldDB" id="A0A2N5RYZ0"/>
<comment type="caution">
    <text evidence="2">The sequence shown here is derived from an EMBL/GenBank/DDBJ whole genome shotgun (WGS) entry which is preliminary data.</text>
</comment>
<evidence type="ECO:0000313" key="4">
    <source>
        <dbReference type="EMBL" id="PLW54889.1"/>
    </source>
</evidence>
<dbReference type="Proteomes" id="UP000235388">
    <property type="component" value="Unassembled WGS sequence"/>
</dbReference>
<keyword evidence="5" id="KW-1185">Reference proteome</keyword>
<feature type="region of interest" description="Disordered" evidence="1">
    <location>
        <begin position="10"/>
        <end position="49"/>
    </location>
</feature>
<sequence>MSDGFVIRRALSNPEPHHHTSSLSSAPFSPRISSPLAGSSQHGASSPLSTESCMDMFQLVPSSPTGQKFLPFSDLPETEPEVRSCDEERMAMDEEAEAFQAGSSPHIGHFNAAPSSSPGPSWLPALAPNRHDQLCSPSHTSHPRSRAWKQPTCSRPSPRSSTSGTPLSSPTPLSRAYTSKANQSERSPSQLRLQAASRLRTLERKNRSNAHRPLLDAFSIGSQRGIDDITTDKEEMMTEALGRRHIKQMNRQWEALLSSQAYATDEMIEEAEECDFMDEEPPEMDSELDFSQMCDDEMLSSAMDSDGADTSINSSCPTIRPDEHPLSLLAILLAPETVCPACSADGLQASQIAPQGVQCVHCRWALEGSTLASIDQHFQNHGERTSHQPLIGYNPHVGTNFVCSNPLCDEMVCV</sequence>
<reference evidence="5 6" key="1">
    <citation type="submission" date="2017-11" db="EMBL/GenBank/DDBJ databases">
        <title>De novo assembly and phasing of dikaryotic genomes from two isolates of Puccinia coronata f. sp. avenae, the causal agent of oat crown rust.</title>
        <authorList>
            <person name="Miller M.E."/>
            <person name="Zhang Y."/>
            <person name="Omidvar V."/>
            <person name="Sperschneider J."/>
            <person name="Schwessinger B."/>
            <person name="Raley C."/>
            <person name="Palmer J.M."/>
            <person name="Garnica D."/>
            <person name="Upadhyaya N."/>
            <person name="Rathjen J."/>
            <person name="Taylor J.M."/>
            <person name="Park R.F."/>
            <person name="Dodds P.N."/>
            <person name="Hirsch C.D."/>
            <person name="Kianian S.F."/>
            <person name="Figueroa M."/>
        </authorList>
    </citation>
    <scope>NUCLEOTIDE SEQUENCE [LARGE SCALE GENOMIC DNA]</scope>
    <source>
        <strain evidence="4">12NC29</strain>
        <strain evidence="2">12SD80</strain>
    </source>
</reference>
<dbReference type="Proteomes" id="UP000235392">
    <property type="component" value="Unassembled WGS sequence"/>
</dbReference>
<evidence type="ECO:0000313" key="2">
    <source>
        <dbReference type="EMBL" id="PLW06216.1"/>
    </source>
</evidence>
<proteinExistence type="predicted"/>
<evidence type="ECO:0000313" key="3">
    <source>
        <dbReference type="EMBL" id="PLW31223.1"/>
    </source>
</evidence>
<protein>
    <submittedName>
        <fullName evidence="2">Uncharacterized protein</fullName>
    </submittedName>
</protein>
<gene>
    <name evidence="4" type="ORF">PCANC_05904</name>
    <name evidence="3" type="ORF">PCASD_11066</name>
    <name evidence="2" type="ORF">PCASD_23802</name>
</gene>
<evidence type="ECO:0000256" key="1">
    <source>
        <dbReference type="SAM" id="MobiDB-lite"/>
    </source>
</evidence>
<dbReference type="EMBL" id="PGCI01000275">
    <property type="protein sequence ID" value="PLW31223.1"/>
    <property type="molecule type" value="Genomic_DNA"/>
</dbReference>
<dbReference type="EMBL" id="PGCI01001243">
    <property type="protein sequence ID" value="PLW06216.1"/>
    <property type="molecule type" value="Genomic_DNA"/>
</dbReference>
<feature type="region of interest" description="Disordered" evidence="1">
    <location>
        <begin position="104"/>
        <end position="192"/>
    </location>
</feature>